<comment type="caution">
    <text evidence="1">The sequence shown here is derived from an EMBL/GenBank/DDBJ whole genome shotgun (WGS) entry which is preliminary data.</text>
</comment>
<reference evidence="1" key="2">
    <citation type="submission" date="2020-02" db="EMBL/GenBank/DDBJ databases">
        <authorList>
            <person name="Gilchrist C.L.M."/>
            <person name="Chooi Y.-H."/>
        </authorList>
    </citation>
    <scope>NUCLEOTIDE SEQUENCE</scope>
    <source>
        <strain evidence="1">MST-FP2251</strain>
    </source>
</reference>
<evidence type="ECO:0000313" key="2">
    <source>
        <dbReference type="Proteomes" id="UP001194746"/>
    </source>
</evidence>
<sequence length="393" mass="44635">MNRRTDRWGATLTMYGHTIHTPTDYESQIAAKVEACFGALKRLKPTYHNWTVPRDPNDGLTDANWDWIGLLYGKSEVSQQSTIADCQDNCVHNGLPAPVYTRCVHKDGDICYEVELLGATYSGPIMQYKTNLEAQNTAAHQTSYHLLVFGNGDDCDTPGPFTLRNAYENRLAEVPRVLSRDSQTRAVKKRTDISEMDFQSGREIKRRKTTTTGEKPVGQAITNKKQQAKNPKNQIAPKNSNLLPVSNCRITPVEVPLLEEPTRWGITPQKIMKELDHVPNPTERLKRVCELISLEHPEIKVDRVDRRLIESEGAYNVAAYFHSDPFLARVGGIGRFQNINGTKEVVINRCASEVVKYLLDVVKEDTKLETENRKKRMQCSQWWDTARKSSGYK</sequence>
<name>A0AAD4CAY4_ASPNN</name>
<dbReference type="EMBL" id="VCAU01000184">
    <property type="protein sequence ID" value="KAF9883114.1"/>
    <property type="molecule type" value="Genomic_DNA"/>
</dbReference>
<dbReference type="Proteomes" id="UP001194746">
    <property type="component" value="Unassembled WGS sequence"/>
</dbReference>
<protein>
    <submittedName>
        <fullName evidence="1">Uncharacterized protein</fullName>
    </submittedName>
</protein>
<keyword evidence="2" id="KW-1185">Reference proteome</keyword>
<organism evidence="1 2">
    <name type="scientific">Aspergillus nanangensis</name>
    <dbReference type="NCBI Taxonomy" id="2582783"/>
    <lineage>
        <taxon>Eukaryota</taxon>
        <taxon>Fungi</taxon>
        <taxon>Dikarya</taxon>
        <taxon>Ascomycota</taxon>
        <taxon>Pezizomycotina</taxon>
        <taxon>Eurotiomycetes</taxon>
        <taxon>Eurotiomycetidae</taxon>
        <taxon>Eurotiales</taxon>
        <taxon>Aspergillaceae</taxon>
        <taxon>Aspergillus</taxon>
        <taxon>Aspergillus subgen. Circumdati</taxon>
    </lineage>
</organism>
<proteinExistence type="predicted"/>
<accession>A0AAD4CAY4</accession>
<gene>
    <name evidence="1" type="ORF">FE257_004093</name>
</gene>
<reference evidence="1" key="1">
    <citation type="journal article" date="2019" name="Beilstein J. Org. Chem.">
        <title>Nanangenines: drimane sesquiterpenoids as the dominant metabolite cohort of a novel Australian fungus, Aspergillus nanangensis.</title>
        <authorList>
            <person name="Lacey H.J."/>
            <person name="Gilchrist C.L.M."/>
            <person name="Crombie A."/>
            <person name="Kalaitzis J.A."/>
            <person name="Vuong D."/>
            <person name="Rutledge P.J."/>
            <person name="Turner P."/>
            <person name="Pitt J.I."/>
            <person name="Lacey E."/>
            <person name="Chooi Y.H."/>
            <person name="Piggott A.M."/>
        </authorList>
    </citation>
    <scope>NUCLEOTIDE SEQUENCE</scope>
    <source>
        <strain evidence="1">MST-FP2251</strain>
    </source>
</reference>
<evidence type="ECO:0000313" key="1">
    <source>
        <dbReference type="EMBL" id="KAF9883114.1"/>
    </source>
</evidence>
<dbReference type="AlphaFoldDB" id="A0AAD4CAY4"/>